<dbReference type="EMBL" id="PCSU01000001">
    <property type="protein sequence ID" value="PIP57011.1"/>
    <property type="molecule type" value="Genomic_DNA"/>
</dbReference>
<proteinExistence type="predicted"/>
<feature type="transmembrane region" description="Helical" evidence="1">
    <location>
        <begin position="23"/>
        <end position="43"/>
    </location>
</feature>
<dbReference type="AlphaFoldDB" id="A0A2H0BH95"/>
<keyword evidence="1" id="KW-0812">Transmembrane</keyword>
<evidence type="ECO:0000313" key="2">
    <source>
        <dbReference type="EMBL" id="PIP57011.1"/>
    </source>
</evidence>
<reference evidence="2 3" key="1">
    <citation type="submission" date="2017-09" db="EMBL/GenBank/DDBJ databases">
        <title>Depth-based differentiation of microbial function through sediment-hosted aquifers and enrichment of novel symbionts in the deep terrestrial subsurface.</title>
        <authorList>
            <person name="Probst A.J."/>
            <person name="Ladd B."/>
            <person name="Jarett J.K."/>
            <person name="Geller-Mcgrath D.E."/>
            <person name="Sieber C.M."/>
            <person name="Emerson J.B."/>
            <person name="Anantharaman K."/>
            <person name="Thomas B.C."/>
            <person name="Malmstrom R."/>
            <person name="Stieglmeier M."/>
            <person name="Klingl A."/>
            <person name="Woyke T."/>
            <person name="Ryan C.M."/>
            <person name="Banfield J.F."/>
        </authorList>
    </citation>
    <scope>NUCLEOTIDE SEQUENCE [LARGE SCALE GENOMIC DNA]</scope>
    <source>
        <strain evidence="2">CG22_combo_CG10-13_8_21_14_all_39_12</strain>
    </source>
</reference>
<organism evidence="2 3">
    <name type="scientific">candidate division WWE3 bacterium CG22_combo_CG10-13_8_21_14_all_39_12</name>
    <dbReference type="NCBI Taxonomy" id="1975094"/>
    <lineage>
        <taxon>Bacteria</taxon>
        <taxon>Katanobacteria</taxon>
    </lineage>
</organism>
<accession>A0A2H0BH95</accession>
<evidence type="ECO:0000256" key="1">
    <source>
        <dbReference type="SAM" id="Phobius"/>
    </source>
</evidence>
<comment type="caution">
    <text evidence="2">The sequence shown here is derived from an EMBL/GenBank/DDBJ whole genome shotgun (WGS) entry which is preliminary data.</text>
</comment>
<evidence type="ECO:0000313" key="3">
    <source>
        <dbReference type="Proteomes" id="UP000228495"/>
    </source>
</evidence>
<keyword evidence="1" id="KW-1133">Transmembrane helix</keyword>
<gene>
    <name evidence="2" type="ORF">COX05_00190</name>
</gene>
<protein>
    <submittedName>
        <fullName evidence="2">Uncharacterized protein</fullName>
    </submittedName>
</protein>
<sequence>MEESSVITFLSKITGNTLSTKTLTYILIVALLCIGAYTIYTFSSSFSRISPHKNTSVELIPNQEQEYKQYQ</sequence>
<name>A0A2H0BH95_UNCKA</name>
<keyword evidence="1" id="KW-0472">Membrane</keyword>
<dbReference type="Proteomes" id="UP000228495">
    <property type="component" value="Unassembled WGS sequence"/>
</dbReference>